<proteinExistence type="predicted"/>
<organism evidence="1">
    <name type="scientific">Culex pipiens</name>
    <name type="common">House mosquito</name>
    <dbReference type="NCBI Taxonomy" id="7175"/>
    <lineage>
        <taxon>Eukaryota</taxon>
        <taxon>Metazoa</taxon>
        <taxon>Ecdysozoa</taxon>
        <taxon>Arthropoda</taxon>
        <taxon>Hexapoda</taxon>
        <taxon>Insecta</taxon>
        <taxon>Pterygota</taxon>
        <taxon>Neoptera</taxon>
        <taxon>Endopterygota</taxon>
        <taxon>Diptera</taxon>
        <taxon>Nematocera</taxon>
        <taxon>Culicoidea</taxon>
        <taxon>Culicidae</taxon>
        <taxon>Culicinae</taxon>
        <taxon>Culicini</taxon>
        <taxon>Culex</taxon>
        <taxon>Culex</taxon>
    </lineage>
</organism>
<evidence type="ECO:0000313" key="1">
    <source>
        <dbReference type="EMBL" id="CAG6453891.1"/>
    </source>
</evidence>
<dbReference type="AlphaFoldDB" id="A0A8D8AGE6"/>
<protein>
    <submittedName>
        <fullName evidence="1">(northern house mosquito) hypothetical protein</fullName>
    </submittedName>
</protein>
<name>A0A8D8AGE6_CULPI</name>
<reference evidence="1" key="1">
    <citation type="submission" date="2021-05" db="EMBL/GenBank/DDBJ databases">
        <authorList>
            <person name="Alioto T."/>
            <person name="Alioto T."/>
            <person name="Gomez Garrido J."/>
        </authorList>
    </citation>
    <scope>NUCLEOTIDE SEQUENCE</scope>
</reference>
<accession>A0A8D8AGE6</accession>
<dbReference type="EMBL" id="HBUE01024052">
    <property type="protein sequence ID" value="CAG6453891.1"/>
    <property type="molecule type" value="Transcribed_RNA"/>
</dbReference>
<sequence length="115" mass="12750">MRDPFAVTLLVGQHAGVTAAAVCCGFSCGVFLEAILFGRPNLRLNEADVVKSRCPGVRERILSPAAGFSPLTRFRRPDRFAVHAVNRSKHSVELLHHTSCSFTGSHRLFFRSKRK</sequence>